<keyword evidence="2" id="KW-1185">Reference proteome</keyword>
<organism evidence="1 2">
    <name type="scientific">Dokdonia pacifica</name>
    <dbReference type="NCBI Taxonomy" id="1627892"/>
    <lineage>
        <taxon>Bacteria</taxon>
        <taxon>Pseudomonadati</taxon>
        <taxon>Bacteroidota</taxon>
        <taxon>Flavobacteriia</taxon>
        <taxon>Flavobacteriales</taxon>
        <taxon>Flavobacteriaceae</taxon>
        <taxon>Dokdonia</taxon>
    </lineage>
</organism>
<name>A0A239B2R7_9FLAO</name>
<protein>
    <submittedName>
        <fullName evidence="1">Uncharacterized protein</fullName>
    </submittedName>
</protein>
<evidence type="ECO:0000313" key="1">
    <source>
        <dbReference type="EMBL" id="SNS02266.1"/>
    </source>
</evidence>
<dbReference type="EMBL" id="FZNY01000005">
    <property type="protein sequence ID" value="SNS02266.1"/>
    <property type="molecule type" value="Genomic_DNA"/>
</dbReference>
<gene>
    <name evidence="1" type="ORF">SAMN06265376_105309</name>
</gene>
<dbReference type="AlphaFoldDB" id="A0A239B2R7"/>
<reference evidence="1 2" key="1">
    <citation type="submission" date="2017-06" db="EMBL/GenBank/DDBJ databases">
        <authorList>
            <person name="Kim H.J."/>
            <person name="Triplett B.A."/>
        </authorList>
    </citation>
    <scope>NUCLEOTIDE SEQUENCE [LARGE SCALE GENOMIC DNA]</scope>
    <source>
        <strain evidence="1 2">DSM 25597</strain>
    </source>
</reference>
<evidence type="ECO:0000313" key="2">
    <source>
        <dbReference type="Proteomes" id="UP000198379"/>
    </source>
</evidence>
<accession>A0A239B2R7</accession>
<proteinExistence type="predicted"/>
<dbReference type="Proteomes" id="UP000198379">
    <property type="component" value="Unassembled WGS sequence"/>
</dbReference>
<sequence>MGVSSFCNYFLPVEIVKNYALKKPFLMRNRGKFNFMKCEGIKKTAVKIFKSSFLKMV</sequence>